<gene>
    <name evidence="1" type="primary">jg7243</name>
    <name evidence="1" type="ORF">PAEG_LOCUS22764</name>
</gene>
<proteinExistence type="predicted"/>
<dbReference type="OrthoDB" id="8122644at2759"/>
<accession>A0A8S4S6G4</accession>
<keyword evidence="2" id="KW-1185">Reference proteome</keyword>
<protein>
    <submittedName>
        <fullName evidence="1">Jg7243 protein</fullName>
    </submittedName>
</protein>
<evidence type="ECO:0000313" key="2">
    <source>
        <dbReference type="Proteomes" id="UP000838756"/>
    </source>
</evidence>
<sequence>MKTLQTASVERNDGKTDYLKSVTSVKVHEKCRSVYVSKNCIQAAKRKQEEGETITSPLVEVFDFKNQCLFCGEVANEAAEKKKREKYRRRILLSSKILLSKKQKNVGIILENW</sequence>
<reference evidence="1" key="1">
    <citation type="submission" date="2022-03" db="EMBL/GenBank/DDBJ databases">
        <authorList>
            <person name="Lindestad O."/>
        </authorList>
    </citation>
    <scope>NUCLEOTIDE SEQUENCE</scope>
</reference>
<name>A0A8S4S6G4_9NEOP</name>
<comment type="caution">
    <text evidence="1">The sequence shown here is derived from an EMBL/GenBank/DDBJ whole genome shotgun (WGS) entry which is preliminary data.</text>
</comment>
<dbReference type="Proteomes" id="UP000838756">
    <property type="component" value="Unassembled WGS sequence"/>
</dbReference>
<organism evidence="1 2">
    <name type="scientific">Pararge aegeria aegeria</name>
    <dbReference type="NCBI Taxonomy" id="348720"/>
    <lineage>
        <taxon>Eukaryota</taxon>
        <taxon>Metazoa</taxon>
        <taxon>Ecdysozoa</taxon>
        <taxon>Arthropoda</taxon>
        <taxon>Hexapoda</taxon>
        <taxon>Insecta</taxon>
        <taxon>Pterygota</taxon>
        <taxon>Neoptera</taxon>
        <taxon>Endopterygota</taxon>
        <taxon>Lepidoptera</taxon>
        <taxon>Glossata</taxon>
        <taxon>Ditrysia</taxon>
        <taxon>Papilionoidea</taxon>
        <taxon>Nymphalidae</taxon>
        <taxon>Satyrinae</taxon>
        <taxon>Satyrini</taxon>
        <taxon>Parargina</taxon>
        <taxon>Pararge</taxon>
    </lineage>
</organism>
<dbReference type="EMBL" id="CAKXAJ010026089">
    <property type="protein sequence ID" value="CAH2255148.1"/>
    <property type="molecule type" value="Genomic_DNA"/>
</dbReference>
<evidence type="ECO:0000313" key="1">
    <source>
        <dbReference type="EMBL" id="CAH2255148.1"/>
    </source>
</evidence>
<dbReference type="AlphaFoldDB" id="A0A8S4S6G4"/>